<dbReference type="EMBL" id="GL883099">
    <property type="protein sequence ID" value="EGG08948.1"/>
    <property type="molecule type" value="Genomic_DNA"/>
</dbReference>
<keyword evidence="2" id="KW-1185">Reference proteome</keyword>
<dbReference type="InParanoid" id="F4RFE3"/>
<dbReference type="Proteomes" id="UP000001072">
    <property type="component" value="Unassembled WGS sequence"/>
</dbReference>
<reference evidence="2" key="1">
    <citation type="journal article" date="2011" name="Proc. Natl. Acad. Sci. U.S.A.">
        <title>Obligate biotrophy features unraveled by the genomic analysis of rust fungi.</title>
        <authorList>
            <person name="Duplessis S."/>
            <person name="Cuomo C.A."/>
            <person name="Lin Y.-C."/>
            <person name="Aerts A."/>
            <person name="Tisserant E."/>
            <person name="Veneault-Fourrey C."/>
            <person name="Joly D.L."/>
            <person name="Hacquard S."/>
            <person name="Amselem J."/>
            <person name="Cantarel B.L."/>
            <person name="Chiu R."/>
            <person name="Coutinho P.M."/>
            <person name="Feau N."/>
            <person name="Field M."/>
            <person name="Frey P."/>
            <person name="Gelhaye E."/>
            <person name="Goldberg J."/>
            <person name="Grabherr M.G."/>
            <person name="Kodira C.D."/>
            <person name="Kohler A."/>
            <person name="Kuees U."/>
            <person name="Lindquist E.A."/>
            <person name="Lucas S.M."/>
            <person name="Mago R."/>
            <person name="Mauceli E."/>
            <person name="Morin E."/>
            <person name="Murat C."/>
            <person name="Pangilinan J.L."/>
            <person name="Park R."/>
            <person name="Pearson M."/>
            <person name="Quesneville H."/>
            <person name="Rouhier N."/>
            <person name="Sakthikumar S."/>
            <person name="Salamov A.A."/>
            <person name="Schmutz J."/>
            <person name="Selles B."/>
            <person name="Shapiro H."/>
            <person name="Tanguay P."/>
            <person name="Tuskan G.A."/>
            <person name="Henrissat B."/>
            <person name="Van de Peer Y."/>
            <person name="Rouze P."/>
            <person name="Ellis J.G."/>
            <person name="Dodds P.N."/>
            <person name="Schein J.E."/>
            <person name="Zhong S."/>
            <person name="Hamelin R.C."/>
            <person name="Grigoriev I.V."/>
            <person name="Szabo L.J."/>
            <person name="Martin F."/>
        </authorList>
    </citation>
    <scope>NUCLEOTIDE SEQUENCE [LARGE SCALE GENOMIC DNA]</scope>
    <source>
        <strain evidence="2">98AG31 / pathotype 3-4-7</strain>
    </source>
</reference>
<organism evidence="2">
    <name type="scientific">Melampsora larici-populina (strain 98AG31 / pathotype 3-4-7)</name>
    <name type="common">Poplar leaf rust fungus</name>
    <dbReference type="NCBI Taxonomy" id="747676"/>
    <lineage>
        <taxon>Eukaryota</taxon>
        <taxon>Fungi</taxon>
        <taxon>Dikarya</taxon>
        <taxon>Basidiomycota</taxon>
        <taxon>Pucciniomycotina</taxon>
        <taxon>Pucciniomycetes</taxon>
        <taxon>Pucciniales</taxon>
        <taxon>Melampsoraceae</taxon>
        <taxon>Melampsora</taxon>
    </lineage>
</organism>
<dbReference type="RefSeq" id="XP_007407922.1">
    <property type="nucleotide sequence ID" value="XM_007407860.1"/>
</dbReference>
<dbReference type="HOGENOM" id="CLU_953398_0_0_1"/>
<accession>F4RFE3</accession>
<dbReference type="GeneID" id="18922350"/>
<dbReference type="KEGG" id="mlr:MELLADRAFT_104639"/>
<proteinExistence type="predicted"/>
<dbReference type="AlphaFoldDB" id="F4RFE3"/>
<dbReference type="VEuPathDB" id="FungiDB:MELLADRAFT_104639"/>
<name>F4RFE3_MELLP</name>
<sequence>MYDPDSLLELISAIPTLENLSLDSGSFGHLNFTSPALSNLRYFCFGNDDEEFEGISSIIEKSKNTLKFIEINAWFEPSEGLQDVFEPVKDTLEGLFTRLFTKQVTKSVTDLSFPKLRVIKTGCYDDITSEIDWLQAPMLKNVRTIVQDAYSTKIYWGNALRAAGVNALKKVPNFKHIVCTANLDSKYREDSDFIHPDLFELFKSHGVQCHVSPNLTADEIMLTFNQHVHPHSNSIAIQEKCSYKAIKDTQQMFASTLLSIKNPLSRACFFQMTWNFISVQFQRQKMTVVKAL</sequence>
<evidence type="ECO:0000313" key="1">
    <source>
        <dbReference type="EMBL" id="EGG08948.1"/>
    </source>
</evidence>
<evidence type="ECO:0000313" key="2">
    <source>
        <dbReference type="Proteomes" id="UP000001072"/>
    </source>
</evidence>
<protein>
    <submittedName>
        <fullName evidence="1">Uncharacterized protein</fullName>
    </submittedName>
</protein>
<gene>
    <name evidence="1" type="ORF">MELLADRAFT_104639</name>
</gene>